<evidence type="ECO:0008006" key="4">
    <source>
        <dbReference type="Google" id="ProtNLM"/>
    </source>
</evidence>
<organism evidence="2 3">
    <name type="scientific">Nonomuraea salmonea</name>
    <dbReference type="NCBI Taxonomy" id="46181"/>
    <lineage>
        <taxon>Bacteria</taxon>
        <taxon>Bacillati</taxon>
        <taxon>Actinomycetota</taxon>
        <taxon>Actinomycetes</taxon>
        <taxon>Streptosporangiales</taxon>
        <taxon>Streptosporangiaceae</taxon>
        <taxon>Nonomuraea</taxon>
    </lineage>
</organism>
<dbReference type="Proteomes" id="UP001589568">
    <property type="component" value="Unassembled WGS sequence"/>
</dbReference>
<dbReference type="SUPFAM" id="SSF48600">
    <property type="entry name" value="Chorismate mutase II"/>
    <property type="match status" value="1"/>
</dbReference>
<feature type="signal peptide" evidence="1">
    <location>
        <begin position="1"/>
        <end position="30"/>
    </location>
</feature>
<keyword evidence="1" id="KW-0732">Signal</keyword>
<proteinExistence type="predicted"/>
<dbReference type="InterPro" id="IPR036263">
    <property type="entry name" value="Chorismate_II_sf"/>
</dbReference>
<dbReference type="InterPro" id="IPR036979">
    <property type="entry name" value="CM_dom_sf"/>
</dbReference>
<keyword evidence="3" id="KW-1185">Reference proteome</keyword>
<accession>A0ABV5NVV0</accession>
<evidence type="ECO:0000256" key="1">
    <source>
        <dbReference type="SAM" id="SignalP"/>
    </source>
</evidence>
<evidence type="ECO:0000313" key="3">
    <source>
        <dbReference type="Proteomes" id="UP001589568"/>
    </source>
</evidence>
<dbReference type="EMBL" id="JBHMCF010000036">
    <property type="protein sequence ID" value="MFB9473784.1"/>
    <property type="molecule type" value="Genomic_DNA"/>
</dbReference>
<dbReference type="Gene3D" id="1.20.59.10">
    <property type="entry name" value="Chorismate mutase"/>
    <property type="match status" value="1"/>
</dbReference>
<feature type="chain" id="PRO_5045179446" description="Chorismate mutase" evidence="1">
    <location>
        <begin position="31"/>
        <end position="211"/>
    </location>
</feature>
<reference evidence="2 3" key="1">
    <citation type="submission" date="2024-09" db="EMBL/GenBank/DDBJ databases">
        <authorList>
            <person name="Sun Q."/>
            <person name="Mori K."/>
        </authorList>
    </citation>
    <scope>NUCLEOTIDE SEQUENCE [LARGE SCALE GENOMIC DNA]</scope>
    <source>
        <strain evidence="2 3">JCM 3324</strain>
    </source>
</reference>
<protein>
    <recommendedName>
        <fullName evidence="4">Chorismate mutase</fullName>
    </recommendedName>
</protein>
<dbReference type="RefSeq" id="WP_364378388.1">
    <property type="nucleotide sequence ID" value="NZ_JBHMCF010000036.1"/>
</dbReference>
<name>A0ABV5NVV0_9ACTN</name>
<evidence type="ECO:0000313" key="2">
    <source>
        <dbReference type="EMBL" id="MFB9473784.1"/>
    </source>
</evidence>
<sequence>MPHQALPMACHAAAIAAVLLAVATAPALHAGLTTTDDPAALRGPAGLEDLPELAELTVRRLLLADAVAAAEYGTPTTSTAADLTTEHELFDAVTEHSVEIGLPAPTGVWFFRAQLEAANLVRRGLHARWQAEPALRPQPRPGLAGDLRSRLDLLTPRLLHLLKDTEPVRGVPRRCAPALADARRAAETRARLDRLHREALALALAPVCAAD</sequence>
<comment type="caution">
    <text evidence="2">The sequence shown here is derived from an EMBL/GenBank/DDBJ whole genome shotgun (WGS) entry which is preliminary data.</text>
</comment>
<gene>
    <name evidence="2" type="ORF">ACFFR3_30180</name>
</gene>